<dbReference type="EMBL" id="ATMT01000057">
    <property type="protein sequence ID" value="EPY06142.1"/>
    <property type="molecule type" value="Genomic_DNA"/>
</dbReference>
<name>S9SK47_PAEAL</name>
<gene>
    <name evidence="1" type="ORF">PAALTS15_16726</name>
</gene>
<proteinExistence type="predicted"/>
<accession>S9SK47</accession>
<evidence type="ECO:0000313" key="1">
    <source>
        <dbReference type="EMBL" id="EPY06142.1"/>
    </source>
</evidence>
<sequence>MQATGKTSVCDRLDVDNGYVPVKFHSHSEISVQLFFKVKILAASRHMPIRNLLSDPRASAYSFSSSFCSIYLSNNLV</sequence>
<comment type="caution">
    <text evidence="1">The sequence shown here is derived from an EMBL/GenBank/DDBJ whole genome shotgun (WGS) entry which is preliminary data.</text>
</comment>
<evidence type="ECO:0000313" key="2">
    <source>
        <dbReference type="Proteomes" id="UP000015344"/>
    </source>
</evidence>
<organism evidence="1 2">
    <name type="scientific">Paenibacillus alvei TS-15</name>
    <dbReference type="NCBI Taxonomy" id="1117108"/>
    <lineage>
        <taxon>Bacteria</taxon>
        <taxon>Bacillati</taxon>
        <taxon>Bacillota</taxon>
        <taxon>Bacilli</taxon>
        <taxon>Bacillales</taxon>
        <taxon>Paenibacillaceae</taxon>
        <taxon>Paenibacillus</taxon>
    </lineage>
</organism>
<dbReference type="Proteomes" id="UP000015344">
    <property type="component" value="Unassembled WGS sequence"/>
</dbReference>
<protein>
    <submittedName>
        <fullName evidence="1">Uncharacterized protein</fullName>
    </submittedName>
</protein>
<reference evidence="1 2" key="1">
    <citation type="submission" date="2013-05" db="EMBL/GenBank/DDBJ databases">
        <authorList>
            <person name="Strain E.A."/>
            <person name="Brown E."/>
            <person name="Allard M.W."/>
            <person name="Luo Y.L."/>
        </authorList>
    </citation>
    <scope>NUCLEOTIDE SEQUENCE [LARGE SCALE GENOMIC DNA]</scope>
    <source>
        <strain evidence="1 2">TS-15</strain>
    </source>
</reference>
<dbReference type="AlphaFoldDB" id="S9SK47"/>